<feature type="transmembrane region" description="Helical" evidence="7">
    <location>
        <begin position="21"/>
        <end position="39"/>
    </location>
</feature>
<sequence>MKPSAHTLSDATLAPTTAVSKLRWGIVLLLLLAAVVNYLDRANLSIANTTIAAEFGFSQTEMGLLLSAFLWPYALANLPAGWLVDKFGPKRMFSWALGLWSTFTVLASFVNSYSFFYGLRMMLGIAESPFFTSGIKITHRWFGDNERGLPTAIINTGSQIANAIAPPILTVLLLTLGWRGMFVAIGLMGIPLLLAWWKFYRDPNAREDALLHAGHRSVATADEKAQSSWGALFRHSTTWFMVIGNFSIMFTIWVYLTWLPGYLEKSLGFSLKATGWIASIPFFAGILGVLVGGMLSDRLVRRGVRAITARKVPIVTGAALAACFVAPIPFVDSTPLAIGLLAMGYFCSQMPQGALWTLASDIAPKSQVASLGAIQNFGGFLGAAMAPIVTGIILDTTGKFTNVFLLGAGLLMLGALSYGLFVRKPLAVK</sequence>
<evidence type="ECO:0000259" key="8">
    <source>
        <dbReference type="PROSITE" id="PS50850"/>
    </source>
</evidence>
<dbReference type="InterPro" id="IPR050382">
    <property type="entry name" value="MFS_Na/Anion_cotransporter"/>
</dbReference>
<keyword evidence="2" id="KW-1003">Cell membrane</keyword>
<dbReference type="SUPFAM" id="SSF103473">
    <property type="entry name" value="MFS general substrate transporter"/>
    <property type="match status" value="1"/>
</dbReference>
<dbReference type="PROSITE" id="PS50850">
    <property type="entry name" value="MFS"/>
    <property type="match status" value="1"/>
</dbReference>
<comment type="subcellular location">
    <subcellularLocation>
        <location evidence="1">Cell membrane</location>
        <topology evidence="1">Multi-pass membrane protein</topology>
    </subcellularLocation>
</comment>
<dbReference type="InterPro" id="IPR036259">
    <property type="entry name" value="MFS_trans_sf"/>
</dbReference>
<evidence type="ECO:0000256" key="1">
    <source>
        <dbReference type="ARBA" id="ARBA00004651"/>
    </source>
</evidence>
<organism evidence="9 10">
    <name type="scientific">Candidatus Pantoea formicae</name>
    <dbReference type="NCBI Taxonomy" id="2608355"/>
    <lineage>
        <taxon>Bacteria</taxon>
        <taxon>Pseudomonadati</taxon>
        <taxon>Pseudomonadota</taxon>
        <taxon>Gammaproteobacteria</taxon>
        <taxon>Enterobacterales</taxon>
        <taxon>Erwiniaceae</taxon>
        <taxon>Pantoea</taxon>
    </lineage>
</organism>
<feature type="transmembrane region" description="Helical" evidence="7">
    <location>
        <begin position="238"/>
        <end position="256"/>
    </location>
</feature>
<feature type="transmembrane region" description="Helical" evidence="7">
    <location>
        <begin position="336"/>
        <end position="359"/>
    </location>
</feature>
<dbReference type="InterPro" id="IPR011701">
    <property type="entry name" value="MFS"/>
</dbReference>
<name>A0ABX0QYX5_9GAMM</name>
<dbReference type="CDD" id="cd17319">
    <property type="entry name" value="MFS_ExuT_GudP_like"/>
    <property type="match status" value="1"/>
</dbReference>
<reference evidence="9 10" key="1">
    <citation type="journal article" date="2019" name="bioRxiv">
        <title>Bacteria contribute to plant secondary compound degradation in a generalist herbivore system.</title>
        <authorList>
            <person name="Francoeur C.B."/>
            <person name="Khadempour L."/>
            <person name="Moreira-Soto R.D."/>
            <person name="Gotting K."/>
            <person name="Book A.J."/>
            <person name="Pinto-Tomas A.A."/>
            <person name="Keefover-Ring K."/>
            <person name="Currie C.R."/>
        </authorList>
    </citation>
    <scope>NUCLEOTIDE SEQUENCE [LARGE SCALE GENOMIC DNA]</scope>
    <source>
        <strain evidence="9 10">Acro-805</strain>
    </source>
</reference>
<keyword evidence="3 7" id="KW-0812">Transmembrane</keyword>
<evidence type="ECO:0000256" key="3">
    <source>
        <dbReference type="ARBA" id="ARBA00022692"/>
    </source>
</evidence>
<feature type="transmembrane region" description="Helical" evidence="7">
    <location>
        <begin position="176"/>
        <end position="197"/>
    </location>
</feature>
<evidence type="ECO:0000256" key="6">
    <source>
        <dbReference type="ARBA" id="ARBA00038514"/>
    </source>
</evidence>
<feature type="transmembrane region" description="Helical" evidence="7">
    <location>
        <begin position="371"/>
        <end position="394"/>
    </location>
</feature>
<evidence type="ECO:0000256" key="5">
    <source>
        <dbReference type="ARBA" id="ARBA00023136"/>
    </source>
</evidence>
<dbReference type="RefSeq" id="WP_167141014.1">
    <property type="nucleotide sequence ID" value="NZ_VWXD01000007.1"/>
</dbReference>
<evidence type="ECO:0000256" key="4">
    <source>
        <dbReference type="ARBA" id="ARBA00022989"/>
    </source>
</evidence>
<comment type="caution">
    <text evidence="9">The sequence shown here is derived from an EMBL/GenBank/DDBJ whole genome shotgun (WGS) entry which is preliminary data.</text>
</comment>
<evidence type="ECO:0000313" key="10">
    <source>
        <dbReference type="Proteomes" id="UP000780690"/>
    </source>
</evidence>
<proteinExistence type="inferred from homology"/>
<dbReference type="PANTHER" id="PTHR11662:SF399">
    <property type="entry name" value="FI19708P1-RELATED"/>
    <property type="match status" value="1"/>
</dbReference>
<comment type="similarity">
    <text evidence="6">Belongs to the major facilitator superfamily. Phthalate permease family.</text>
</comment>
<accession>A0ABX0QYX5</accession>
<dbReference type="PANTHER" id="PTHR11662">
    <property type="entry name" value="SOLUTE CARRIER FAMILY 17"/>
    <property type="match status" value="1"/>
</dbReference>
<feature type="transmembrane region" description="Helical" evidence="7">
    <location>
        <begin position="400"/>
        <end position="421"/>
    </location>
</feature>
<dbReference type="Proteomes" id="UP000780690">
    <property type="component" value="Unassembled WGS sequence"/>
</dbReference>
<dbReference type="Gene3D" id="1.20.1250.20">
    <property type="entry name" value="MFS general substrate transporter like domains"/>
    <property type="match status" value="2"/>
</dbReference>
<feature type="domain" description="Major facilitator superfamily (MFS) profile" evidence="8">
    <location>
        <begin position="26"/>
        <end position="426"/>
    </location>
</feature>
<gene>
    <name evidence="9" type="ORF">F3J38_19285</name>
</gene>
<evidence type="ECO:0000256" key="7">
    <source>
        <dbReference type="SAM" id="Phobius"/>
    </source>
</evidence>
<keyword evidence="4 7" id="KW-1133">Transmembrane helix</keyword>
<feature type="transmembrane region" description="Helical" evidence="7">
    <location>
        <begin position="64"/>
        <end position="84"/>
    </location>
</feature>
<dbReference type="InterPro" id="IPR020846">
    <property type="entry name" value="MFS_dom"/>
</dbReference>
<evidence type="ECO:0000256" key="2">
    <source>
        <dbReference type="ARBA" id="ARBA00022475"/>
    </source>
</evidence>
<dbReference type="PIRSF" id="PIRSF002808">
    <property type="entry name" value="Hexose_phosphate_transp"/>
    <property type="match status" value="1"/>
</dbReference>
<protein>
    <submittedName>
        <fullName evidence="9">MFS transporter</fullName>
    </submittedName>
</protein>
<keyword evidence="10" id="KW-1185">Reference proteome</keyword>
<keyword evidence="5 7" id="KW-0472">Membrane</keyword>
<dbReference type="InterPro" id="IPR000849">
    <property type="entry name" value="Sugar_P_transporter"/>
</dbReference>
<feature type="transmembrane region" description="Helical" evidence="7">
    <location>
        <begin position="276"/>
        <end position="300"/>
    </location>
</feature>
<dbReference type="Pfam" id="PF07690">
    <property type="entry name" value="MFS_1"/>
    <property type="match status" value="1"/>
</dbReference>
<feature type="transmembrane region" description="Helical" evidence="7">
    <location>
        <begin position="312"/>
        <end position="330"/>
    </location>
</feature>
<dbReference type="EMBL" id="VWXD01000007">
    <property type="protein sequence ID" value="NIF02179.1"/>
    <property type="molecule type" value="Genomic_DNA"/>
</dbReference>
<feature type="transmembrane region" description="Helical" evidence="7">
    <location>
        <begin position="96"/>
        <end position="116"/>
    </location>
</feature>
<evidence type="ECO:0000313" key="9">
    <source>
        <dbReference type="EMBL" id="NIF02179.1"/>
    </source>
</evidence>